<dbReference type="Proteomes" id="UP001165541">
    <property type="component" value="Unassembled WGS sequence"/>
</dbReference>
<keyword evidence="11" id="KW-1185">Reference proteome</keyword>
<evidence type="ECO:0000259" key="9">
    <source>
        <dbReference type="Pfam" id="PF01435"/>
    </source>
</evidence>
<evidence type="ECO:0000256" key="6">
    <source>
        <dbReference type="RuleBase" id="RU003983"/>
    </source>
</evidence>
<evidence type="ECO:0000256" key="5">
    <source>
        <dbReference type="ARBA" id="ARBA00023049"/>
    </source>
</evidence>
<keyword evidence="5 6" id="KW-0482">Metalloprotease</keyword>
<evidence type="ECO:0000256" key="4">
    <source>
        <dbReference type="ARBA" id="ARBA00022833"/>
    </source>
</evidence>
<evidence type="ECO:0000256" key="7">
    <source>
        <dbReference type="SAM" id="MobiDB-lite"/>
    </source>
</evidence>
<evidence type="ECO:0000256" key="1">
    <source>
        <dbReference type="ARBA" id="ARBA00022670"/>
    </source>
</evidence>
<dbReference type="RefSeq" id="WP_251780731.1">
    <property type="nucleotide sequence ID" value="NZ_JAMKFE010000017.1"/>
</dbReference>
<accession>A0ABT0YU52</accession>
<gene>
    <name evidence="10" type="ORF">M8A51_22230</name>
</gene>
<reference evidence="10" key="1">
    <citation type="submission" date="2022-05" db="EMBL/GenBank/DDBJ databases">
        <title>Schlegelella sp. nov., isolated from mangrove soil.</title>
        <authorList>
            <person name="Liu Y."/>
            <person name="Ge X."/>
            <person name="Liu W."/>
        </authorList>
    </citation>
    <scope>NUCLEOTIDE SEQUENCE</scope>
    <source>
        <strain evidence="10">S2-27</strain>
    </source>
</reference>
<proteinExistence type="inferred from homology"/>
<sequence>MDRRRTLIALPGLVLASAAAPSALAFKLDGMLGAAKDAAKAATLTDQDVQAYAAQMAQHADAEARVAPAGDKYAKRLVSLTEGLGEEKGLTLNFKVYLTEEINAFAMADGSIRLYSGLMEAMTDDEVRYVIGHEIGHVKKGHSRKRMQTALATSATQQAAASSGGTVGALAESELGDLMAKVVRAQHSQGNEKEADDYAFDFMKRRKYDRMAAVTALEKLDQMFGGGQKTDWLSTHPAPKERAERMRAKLG</sequence>
<keyword evidence="4 6" id="KW-0862">Zinc</keyword>
<evidence type="ECO:0000256" key="2">
    <source>
        <dbReference type="ARBA" id="ARBA00022723"/>
    </source>
</evidence>
<dbReference type="EMBL" id="JAMKFE010000017">
    <property type="protein sequence ID" value="MCM5682256.1"/>
    <property type="molecule type" value="Genomic_DNA"/>
</dbReference>
<feature type="signal peptide" evidence="8">
    <location>
        <begin position="1"/>
        <end position="25"/>
    </location>
</feature>
<dbReference type="InterPro" id="IPR001915">
    <property type="entry name" value="Peptidase_M48"/>
</dbReference>
<feature type="compositionally biased region" description="Basic and acidic residues" evidence="7">
    <location>
        <begin position="238"/>
        <end position="251"/>
    </location>
</feature>
<dbReference type="InterPro" id="IPR051156">
    <property type="entry name" value="Mito/Outer_Membr_Metalloprot"/>
</dbReference>
<dbReference type="PANTHER" id="PTHR22726:SF8">
    <property type="entry name" value="METALLOPROTEASE YCAL"/>
    <property type="match status" value="1"/>
</dbReference>
<dbReference type="Gene3D" id="3.30.2010.10">
    <property type="entry name" value="Metalloproteases ('zincins'), catalytic domain"/>
    <property type="match status" value="1"/>
</dbReference>
<evidence type="ECO:0000256" key="3">
    <source>
        <dbReference type="ARBA" id="ARBA00022801"/>
    </source>
</evidence>
<keyword evidence="1 6" id="KW-0645">Protease</keyword>
<protein>
    <submittedName>
        <fullName evidence="10">M48 family metallopeptidase</fullName>
    </submittedName>
</protein>
<dbReference type="Pfam" id="PF01435">
    <property type="entry name" value="Peptidase_M48"/>
    <property type="match status" value="1"/>
</dbReference>
<evidence type="ECO:0000313" key="11">
    <source>
        <dbReference type="Proteomes" id="UP001165541"/>
    </source>
</evidence>
<dbReference type="PANTHER" id="PTHR22726">
    <property type="entry name" value="METALLOENDOPEPTIDASE OMA1"/>
    <property type="match status" value="1"/>
</dbReference>
<evidence type="ECO:0000313" key="10">
    <source>
        <dbReference type="EMBL" id="MCM5682256.1"/>
    </source>
</evidence>
<comment type="cofactor">
    <cofactor evidence="6">
        <name>Zn(2+)</name>
        <dbReference type="ChEBI" id="CHEBI:29105"/>
    </cofactor>
    <text evidence="6">Binds 1 zinc ion per subunit.</text>
</comment>
<evidence type="ECO:0000256" key="8">
    <source>
        <dbReference type="SAM" id="SignalP"/>
    </source>
</evidence>
<feature type="domain" description="Peptidase M48" evidence="9">
    <location>
        <begin position="95"/>
        <end position="248"/>
    </location>
</feature>
<keyword evidence="8" id="KW-0732">Signal</keyword>
<organism evidence="10 11">
    <name type="scientific">Caldimonas mangrovi</name>
    <dbReference type="NCBI Taxonomy" id="2944811"/>
    <lineage>
        <taxon>Bacteria</taxon>
        <taxon>Pseudomonadati</taxon>
        <taxon>Pseudomonadota</taxon>
        <taxon>Betaproteobacteria</taxon>
        <taxon>Burkholderiales</taxon>
        <taxon>Sphaerotilaceae</taxon>
        <taxon>Caldimonas</taxon>
    </lineage>
</organism>
<keyword evidence="3 6" id="KW-0378">Hydrolase</keyword>
<dbReference type="CDD" id="cd07334">
    <property type="entry name" value="M48C_loiP_like"/>
    <property type="match status" value="1"/>
</dbReference>
<comment type="similarity">
    <text evidence="6">Belongs to the peptidase M48 family.</text>
</comment>
<comment type="caution">
    <text evidence="10">The sequence shown here is derived from an EMBL/GenBank/DDBJ whole genome shotgun (WGS) entry which is preliminary data.</text>
</comment>
<keyword evidence="2" id="KW-0479">Metal-binding</keyword>
<name>A0ABT0YU52_9BURK</name>
<feature type="chain" id="PRO_5046820464" evidence="8">
    <location>
        <begin position="26"/>
        <end position="251"/>
    </location>
</feature>
<feature type="region of interest" description="Disordered" evidence="7">
    <location>
        <begin position="226"/>
        <end position="251"/>
    </location>
</feature>